<feature type="compositionally biased region" description="Low complexity" evidence="1">
    <location>
        <begin position="13"/>
        <end position="23"/>
    </location>
</feature>
<dbReference type="Proteomes" id="UP001164286">
    <property type="component" value="Unassembled WGS sequence"/>
</dbReference>
<reference evidence="2" key="1">
    <citation type="journal article" date="2022" name="G3 (Bethesda)">
        <title>High quality genome of the basidiomycete yeast Dioszegia hungarica PDD-24b-2 isolated from cloud water.</title>
        <authorList>
            <person name="Jarrige D."/>
            <person name="Haridas S."/>
            <person name="Bleykasten-Grosshans C."/>
            <person name="Joly M."/>
            <person name="Nadalig T."/>
            <person name="Sancelme M."/>
            <person name="Vuilleumier S."/>
            <person name="Grigoriev I.V."/>
            <person name="Amato P."/>
            <person name="Bringel F."/>
        </authorList>
    </citation>
    <scope>NUCLEOTIDE SEQUENCE</scope>
    <source>
        <strain evidence="2">PDD-24b-2</strain>
    </source>
</reference>
<dbReference type="GeneID" id="77729522"/>
<feature type="region of interest" description="Disordered" evidence="1">
    <location>
        <begin position="289"/>
        <end position="325"/>
    </location>
</feature>
<organism evidence="2 3">
    <name type="scientific">Dioszegia hungarica</name>
    <dbReference type="NCBI Taxonomy" id="4972"/>
    <lineage>
        <taxon>Eukaryota</taxon>
        <taxon>Fungi</taxon>
        <taxon>Dikarya</taxon>
        <taxon>Basidiomycota</taxon>
        <taxon>Agaricomycotina</taxon>
        <taxon>Tremellomycetes</taxon>
        <taxon>Tremellales</taxon>
        <taxon>Bulleribasidiaceae</taxon>
        <taxon>Dioszegia</taxon>
    </lineage>
</organism>
<evidence type="ECO:0000313" key="2">
    <source>
        <dbReference type="EMBL" id="KAI9634176.1"/>
    </source>
</evidence>
<evidence type="ECO:0000313" key="3">
    <source>
        <dbReference type="Proteomes" id="UP001164286"/>
    </source>
</evidence>
<feature type="compositionally biased region" description="Basic and acidic residues" evidence="1">
    <location>
        <begin position="54"/>
        <end position="66"/>
    </location>
</feature>
<dbReference type="AlphaFoldDB" id="A0AA38H4W2"/>
<accession>A0AA38H4W2</accession>
<feature type="compositionally biased region" description="Basic and acidic residues" evidence="1">
    <location>
        <begin position="296"/>
        <end position="325"/>
    </location>
</feature>
<dbReference type="EMBL" id="JAKWFO010000008">
    <property type="protein sequence ID" value="KAI9634176.1"/>
    <property type="molecule type" value="Genomic_DNA"/>
</dbReference>
<comment type="caution">
    <text evidence="2">The sequence shown here is derived from an EMBL/GenBank/DDBJ whole genome shotgun (WGS) entry which is preliminary data.</text>
</comment>
<feature type="region of interest" description="Disordered" evidence="1">
    <location>
        <begin position="1"/>
        <end position="107"/>
    </location>
</feature>
<dbReference type="RefSeq" id="XP_052943953.1">
    <property type="nucleotide sequence ID" value="XM_053090317.1"/>
</dbReference>
<proteinExistence type="predicted"/>
<feature type="compositionally biased region" description="Acidic residues" evidence="1">
    <location>
        <begin position="67"/>
        <end position="82"/>
    </location>
</feature>
<sequence>MRTGNSMSENDFAAGAAGGTAATDVNGGLEKVESNPDDDWSPEPHSCSSSPVSEDQRSAKRKREDETLVPDSDEDSSFDGEDDKLYKRSKTGGSVTEDAAAGRQEDGECASQAIADSKDNTGDIFTGGLYQIYLLASRGLSANAPSAASVSLIPHPPSTCGDPGNEASPAMHDINFGLIACATYAGRADKQTADLEAELLDTSAEVGRLQIKLKRVEADGDRMGRWWLEERGRLRQEKAANVALSGKLKEMEKISAENTKAMALAATEHVESARQSKAYAEERTARLQAEAAKGGAEVERDDFKRKYEEEKKAREAAERGGKYAEKAKQDLQERLRAINNLIPGDIREYSK</sequence>
<evidence type="ECO:0000256" key="1">
    <source>
        <dbReference type="SAM" id="MobiDB-lite"/>
    </source>
</evidence>
<protein>
    <submittedName>
        <fullName evidence="2">Uncharacterized protein</fullName>
    </submittedName>
</protein>
<gene>
    <name evidence="2" type="ORF">MKK02DRAFT_38848</name>
</gene>
<name>A0AA38H4W2_9TREE</name>
<keyword evidence="3" id="KW-1185">Reference proteome</keyword>